<evidence type="ECO:0000256" key="13">
    <source>
        <dbReference type="SAM" id="MobiDB-lite"/>
    </source>
</evidence>
<comment type="subcellular location">
    <subcellularLocation>
        <location evidence="2">Membrane</location>
        <topology evidence="2">Multi-pass membrane protein</topology>
    </subcellularLocation>
</comment>
<evidence type="ECO:0000256" key="2">
    <source>
        <dbReference type="ARBA" id="ARBA00004141"/>
    </source>
</evidence>
<feature type="compositionally biased region" description="Basic residues" evidence="13">
    <location>
        <begin position="429"/>
        <end position="439"/>
    </location>
</feature>
<evidence type="ECO:0000256" key="5">
    <source>
        <dbReference type="ARBA" id="ARBA00022692"/>
    </source>
</evidence>
<keyword evidence="8" id="KW-0833">Ubl conjugation pathway</keyword>
<comment type="catalytic activity">
    <reaction evidence="1">
        <text>S-ubiquitinyl-[E2 ubiquitin-conjugating enzyme]-L-cysteine + [acceptor protein]-L-lysine = [E2 ubiquitin-conjugating enzyme]-L-cysteine + N(6)-ubiquitinyl-[acceptor protein]-L-lysine.</text>
        <dbReference type="EC" id="2.3.2.27"/>
    </reaction>
</comment>
<evidence type="ECO:0000256" key="8">
    <source>
        <dbReference type="ARBA" id="ARBA00022786"/>
    </source>
</evidence>
<dbReference type="GO" id="GO:0008270">
    <property type="term" value="F:zinc ion binding"/>
    <property type="evidence" value="ECO:0007669"/>
    <property type="project" value="UniProtKB-KW"/>
</dbReference>
<dbReference type="CDD" id="cd16454">
    <property type="entry name" value="RING-H2_PA-TM-RING"/>
    <property type="match status" value="1"/>
</dbReference>
<feature type="region of interest" description="Disordered" evidence="13">
    <location>
        <begin position="429"/>
        <end position="477"/>
    </location>
</feature>
<dbReference type="STRING" id="246404.A0A507EY61"/>
<evidence type="ECO:0000256" key="1">
    <source>
        <dbReference type="ARBA" id="ARBA00000900"/>
    </source>
</evidence>
<evidence type="ECO:0000259" key="15">
    <source>
        <dbReference type="PROSITE" id="PS50089"/>
    </source>
</evidence>
<evidence type="ECO:0000256" key="4">
    <source>
        <dbReference type="ARBA" id="ARBA00022679"/>
    </source>
</evidence>
<evidence type="ECO:0000256" key="10">
    <source>
        <dbReference type="ARBA" id="ARBA00022989"/>
    </source>
</evidence>
<dbReference type="GO" id="GO:0016567">
    <property type="term" value="P:protein ubiquitination"/>
    <property type="evidence" value="ECO:0007669"/>
    <property type="project" value="TreeGrafter"/>
</dbReference>
<feature type="transmembrane region" description="Helical" evidence="14">
    <location>
        <begin position="97"/>
        <end position="124"/>
    </location>
</feature>
<dbReference type="GO" id="GO:0006511">
    <property type="term" value="P:ubiquitin-dependent protein catabolic process"/>
    <property type="evidence" value="ECO:0007669"/>
    <property type="project" value="TreeGrafter"/>
</dbReference>
<dbReference type="PROSITE" id="PS50089">
    <property type="entry name" value="ZF_RING_2"/>
    <property type="match status" value="1"/>
</dbReference>
<keyword evidence="7 12" id="KW-0863">Zinc-finger</keyword>
<keyword evidence="9" id="KW-0862">Zinc</keyword>
<reference evidence="16 17" key="1">
    <citation type="journal article" date="2019" name="Sci. Rep.">
        <title>Comparative genomics of chytrid fungi reveal insights into the obligate biotrophic and pathogenic lifestyle of Synchytrium endobioticum.</title>
        <authorList>
            <person name="van de Vossenberg B.T.L.H."/>
            <person name="Warris S."/>
            <person name="Nguyen H.D.T."/>
            <person name="van Gent-Pelzer M.P.E."/>
            <person name="Joly D.L."/>
            <person name="van de Geest H.C."/>
            <person name="Bonants P.J.M."/>
            <person name="Smith D.S."/>
            <person name="Levesque C.A."/>
            <person name="van der Lee T.A.J."/>
        </authorList>
    </citation>
    <scope>NUCLEOTIDE SEQUENCE [LARGE SCALE GENOMIC DNA]</scope>
    <source>
        <strain evidence="16 17">CBS 675.73</strain>
    </source>
</reference>
<keyword evidence="10 14" id="KW-1133">Transmembrane helix</keyword>
<dbReference type="InterPro" id="IPR001841">
    <property type="entry name" value="Znf_RING"/>
</dbReference>
<dbReference type="PANTHER" id="PTHR45977">
    <property type="entry name" value="TARGET OF ERK KINASE MPK-1"/>
    <property type="match status" value="1"/>
</dbReference>
<dbReference type="OrthoDB" id="8062037at2759"/>
<dbReference type="Gene3D" id="3.30.40.10">
    <property type="entry name" value="Zinc/RING finger domain, C3HC4 (zinc finger)"/>
    <property type="match status" value="1"/>
</dbReference>
<dbReference type="SUPFAM" id="SSF57850">
    <property type="entry name" value="RING/U-box"/>
    <property type="match status" value="1"/>
</dbReference>
<keyword evidence="6" id="KW-0479">Metal-binding</keyword>
<sequence>MAHQGRNPKMPLRSLLIDLAGNCFFIALNTAFLVAFAPESNMLPAADSVAPSGRICEENVRTYLIGQLVLYIIYSLPQRPLQYYIENYNPELRRNRAIGVVWSVWSLLTLFDIIWFIVGQVWVFKAELCKKYDAPLYWLAVAEIVFFYLSAIVPIFLYTILVIVSRRRYLQNQMTGGTGPAAHLKGGLSKAELATLRTFVFRTSMAVSPEENEHDEEKGIPAAQEVTELAMIQEGSGEKQQVVAATGKKVEGEADKIVATAEITESEDSDSKRSGKQPMHQASAAGTGNSSVSAQGEAEMVHAVKPVESDLPEGASTNCAICFCDFEPGDVIRELACLHIFHSDCIDPWLIIPEADPATQATSSTSTSPPKAHRTCPLCVREAILPEFRDPAVEQAMELQKKEDAEMARLLERLKKEAEEEQQLIESRKKRAELKKQRRANGFGAFLNPRGRSKTETPQSLSSGTATGATTEPEQTLRVKRSASANLSANSDSASAVSATVDAAAMQELDETHEITALKERFDMMKARLESIQTKLHESGGDDGRRDGDATFEESVAAAKMIEIIIDSVQSELVERENAALTAALEGHIDEYKSYASESDEKTDGSASQNK</sequence>
<protein>
    <recommendedName>
        <fullName evidence="3">RING-type E3 ubiquitin transferase</fullName>
        <ecNumber evidence="3">2.3.2.27</ecNumber>
    </recommendedName>
</protein>
<dbReference type="GO" id="GO:0016020">
    <property type="term" value="C:membrane"/>
    <property type="evidence" value="ECO:0007669"/>
    <property type="project" value="UniProtKB-SubCell"/>
</dbReference>
<evidence type="ECO:0000256" key="9">
    <source>
        <dbReference type="ARBA" id="ARBA00022833"/>
    </source>
</evidence>
<feature type="compositionally biased region" description="Low complexity" evidence="13">
    <location>
        <begin position="462"/>
        <end position="471"/>
    </location>
</feature>
<gene>
    <name evidence="16" type="ORF">CcCBS67573_g06982</name>
</gene>
<keyword evidence="17" id="KW-1185">Reference proteome</keyword>
<dbReference type="PANTHER" id="PTHR45977:SF4">
    <property type="entry name" value="RING-TYPE DOMAIN-CONTAINING PROTEIN"/>
    <property type="match status" value="1"/>
</dbReference>
<organism evidence="16 17">
    <name type="scientific">Chytriomyces confervae</name>
    <dbReference type="NCBI Taxonomy" id="246404"/>
    <lineage>
        <taxon>Eukaryota</taxon>
        <taxon>Fungi</taxon>
        <taxon>Fungi incertae sedis</taxon>
        <taxon>Chytridiomycota</taxon>
        <taxon>Chytridiomycota incertae sedis</taxon>
        <taxon>Chytridiomycetes</taxon>
        <taxon>Chytridiales</taxon>
        <taxon>Chytriomycetaceae</taxon>
        <taxon>Chytriomyces</taxon>
    </lineage>
</organism>
<evidence type="ECO:0000313" key="17">
    <source>
        <dbReference type="Proteomes" id="UP000320333"/>
    </source>
</evidence>
<dbReference type="Pfam" id="PF13639">
    <property type="entry name" value="zf-RING_2"/>
    <property type="match status" value="1"/>
</dbReference>
<evidence type="ECO:0000256" key="14">
    <source>
        <dbReference type="SAM" id="Phobius"/>
    </source>
</evidence>
<dbReference type="EC" id="2.3.2.27" evidence="3"/>
<keyword evidence="11 14" id="KW-0472">Membrane</keyword>
<feature type="transmembrane region" description="Helical" evidence="14">
    <location>
        <begin position="136"/>
        <end position="164"/>
    </location>
</feature>
<dbReference type="EMBL" id="QEAP01000331">
    <property type="protein sequence ID" value="TPX68979.1"/>
    <property type="molecule type" value="Genomic_DNA"/>
</dbReference>
<evidence type="ECO:0000256" key="6">
    <source>
        <dbReference type="ARBA" id="ARBA00022723"/>
    </source>
</evidence>
<feature type="transmembrane region" description="Helical" evidence="14">
    <location>
        <begin position="12"/>
        <end position="37"/>
    </location>
</feature>
<evidence type="ECO:0000256" key="7">
    <source>
        <dbReference type="ARBA" id="ARBA00022771"/>
    </source>
</evidence>
<dbReference type="InterPro" id="IPR013083">
    <property type="entry name" value="Znf_RING/FYVE/PHD"/>
</dbReference>
<evidence type="ECO:0000256" key="11">
    <source>
        <dbReference type="ARBA" id="ARBA00023136"/>
    </source>
</evidence>
<dbReference type="SMART" id="SM00184">
    <property type="entry name" value="RING"/>
    <property type="match status" value="1"/>
</dbReference>
<evidence type="ECO:0000256" key="12">
    <source>
        <dbReference type="PROSITE-ProRule" id="PRU00175"/>
    </source>
</evidence>
<evidence type="ECO:0000313" key="16">
    <source>
        <dbReference type="EMBL" id="TPX68979.1"/>
    </source>
</evidence>
<feature type="domain" description="RING-type" evidence="15">
    <location>
        <begin position="319"/>
        <end position="379"/>
    </location>
</feature>
<evidence type="ECO:0000256" key="3">
    <source>
        <dbReference type="ARBA" id="ARBA00012483"/>
    </source>
</evidence>
<dbReference type="GO" id="GO:0061630">
    <property type="term" value="F:ubiquitin protein ligase activity"/>
    <property type="evidence" value="ECO:0007669"/>
    <property type="project" value="UniProtKB-EC"/>
</dbReference>
<accession>A0A507EY61</accession>
<dbReference type="Proteomes" id="UP000320333">
    <property type="component" value="Unassembled WGS sequence"/>
</dbReference>
<name>A0A507EY61_9FUNG</name>
<feature type="region of interest" description="Disordered" evidence="13">
    <location>
        <begin position="259"/>
        <end position="295"/>
    </location>
</feature>
<proteinExistence type="predicted"/>
<comment type="caution">
    <text evidence="16">The sequence shown here is derived from an EMBL/GenBank/DDBJ whole genome shotgun (WGS) entry which is preliminary data.</text>
</comment>
<feature type="compositionally biased region" description="Polar residues" evidence="13">
    <location>
        <begin position="284"/>
        <end position="294"/>
    </location>
</feature>
<dbReference type="AlphaFoldDB" id="A0A507EY61"/>
<keyword evidence="5 14" id="KW-0812">Transmembrane</keyword>
<keyword evidence="4" id="KW-0808">Transferase</keyword>